<dbReference type="Proteomes" id="UP000675881">
    <property type="component" value="Chromosome 9"/>
</dbReference>
<protein>
    <submittedName>
        <fullName evidence="1">(salmon louse) hypothetical protein</fullName>
    </submittedName>
</protein>
<sequence length="176" mass="19881">MLEQQGHTLVFNTTNGILGITHLHPNVHEELLLRAGLVKNRVNTNTISNHHRYFFCDNYVKKQKKYCDVLSKHKRTVTGDHVVLLEMADIKQPTEMYVTALETEDDLDFSICETPRRQVSLSLEAAGVSPIHLHATPQHAQLLATQVKLSKVVDKLQTDISGAYQIHDSGFSAHFQ</sequence>
<accession>A0A7R8HDY8</accession>
<evidence type="ECO:0000313" key="2">
    <source>
        <dbReference type="Proteomes" id="UP000675881"/>
    </source>
</evidence>
<keyword evidence="2" id="KW-1185">Reference proteome</keyword>
<dbReference type="EMBL" id="HG994588">
    <property type="protein sequence ID" value="CAF3033270.1"/>
    <property type="molecule type" value="Genomic_DNA"/>
</dbReference>
<proteinExistence type="predicted"/>
<reference evidence="1" key="1">
    <citation type="submission" date="2021-02" db="EMBL/GenBank/DDBJ databases">
        <authorList>
            <person name="Bekaert M."/>
        </authorList>
    </citation>
    <scope>NUCLEOTIDE SEQUENCE</scope>
    <source>
        <strain evidence="1">IoA-00</strain>
    </source>
</reference>
<dbReference type="AlphaFoldDB" id="A0A7R8HDY8"/>
<evidence type="ECO:0000313" key="1">
    <source>
        <dbReference type="EMBL" id="CAF3033270.1"/>
    </source>
</evidence>
<organism evidence="1 2">
    <name type="scientific">Lepeophtheirus salmonis</name>
    <name type="common">Salmon louse</name>
    <name type="synonym">Caligus salmonis</name>
    <dbReference type="NCBI Taxonomy" id="72036"/>
    <lineage>
        <taxon>Eukaryota</taxon>
        <taxon>Metazoa</taxon>
        <taxon>Ecdysozoa</taxon>
        <taxon>Arthropoda</taxon>
        <taxon>Crustacea</taxon>
        <taxon>Multicrustacea</taxon>
        <taxon>Hexanauplia</taxon>
        <taxon>Copepoda</taxon>
        <taxon>Siphonostomatoida</taxon>
        <taxon>Caligidae</taxon>
        <taxon>Lepeophtheirus</taxon>
    </lineage>
</organism>
<gene>
    <name evidence="1" type="ORF">LSAA_14940</name>
</gene>
<name>A0A7R8HDY8_LEPSM</name>